<reference evidence="2" key="1">
    <citation type="journal article" date="2013" name="J. Plant Res.">
        <title>Effect of fungi and light on seed germination of three Opuntia species from semiarid lands of central Mexico.</title>
        <authorList>
            <person name="Delgado-Sanchez P."/>
            <person name="Jimenez-Bremont J.F."/>
            <person name="Guerrero-Gonzalez Mde L."/>
            <person name="Flores J."/>
        </authorList>
    </citation>
    <scope>NUCLEOTIDE SEQUENCE</scope>
    <source>
        <tissue evidence="2">Cladode</tissue>
    </source>
</reference>
<sequence length="174" mass="19332">MHEGPQAKELTVDALGRDEMLNEQSMDSLAYPPGFEPNLSPVVEKSGEVSFPLGFKEPNTEEVRSGRKGNTHKRHTDQIGMRVTRSQTKQRTMPVTKSRRNVNRRGSSRGGKEGSPFENESPKTTDSIHKIAEVALEMGELLGIKAIANKENAVKRITQSLKSERALRAIHKSN</sequence>
<feature type="compositionally biased region" description="Basic residues" evidence="1">
    <location>
        <begin position="66"/>
        <end position="75"/>
    </location>
</feature>
<protein>
    <submittedName>
        <fullName evidence="2">Uncharacterized protein</fullName>
    </submittedName>
</protein>
<feature type="compositionally biased region" description="Basic residues" evidence="1">
    <location>
        <begin position="97"/>
        <end position="107"/>
    </location>
</feature>
<evidence type="ECO:0000256" key="1">
    <source>
        <dbReference type="SAM" id="MobiDB-lite"/>
    </source>
</evidence>
<reference evidence="2" key="2">
    <citation type="submission" date="2020-07" db="EMBL/GenBank/DDBJ databases">
        <authorList>
            <person name="Vera ALvarez R."/>
            <person name="Arias-Moreno D.M."/>
            <person name="Jimenez-Jacinto V."/>
            <person name="Jimenez-Bremont J.F."/>
            <person name="Swaminathan K."/>
            <person name="Moose S.P."/>
            <person name="Guerrero-Gonzalez M.L."/>
            <person name="Marino-Ramirez L."/>
            <person name="Landsman D."/>
            <person name="Rodriguez-Kessler M."/>
            <person name="Delgado-Sanchez P."/>
        </authorList>
    </citation>
    <scope>NUCLEOTIDE SEQUENCE</scope>
    <source>
        <tissue evidence="2">Cladode</tissue>
    </source>
</reference>
<proteinExistence type="predicted"/>
<evidence type="ECO:0000313" key="2">
    <source>
        <dbReference type="EMBL" id="MBA4643867.1"/>
    </source>
</evidence>
<feature type="compositionally biased region" description="Polar residues" evidence="1">
    <location>
        <begin position="84"/>
        <end position="95"/>
    </location>
</feature>
<name>A0A7C9DKC1_OPUST</name>
<feature type="region of interest" description="Disordered" evidence="1">
    <location>
        <begin position="18"/>
        <end position="128"/>
    </location>
</feature>
<accession>A0A7C9DKC1</accession>
<dbReference type="EMBL" id="GISG01135523">
    <property type="protein sequence ID" value="MBA4643867.1"/>
    <property type="molecule type" value="Transcribed_RNA"/>
</dbReference>
<dbReference type="AlphaFoldDB" id="A0A7C9DKC1"/>
<organism evidence="2">
    <name type="scientific">Opuntia streptacantha</name>
    <name type="common">Prickly pear cactus</name>
    <name type="synonym">Opuntia cardona</name>
    <dbReference type="NCBI Taxonomy" id="393608"/>
    <lineage>
        <taxon>Eukaryota</taxon>
        <taxon>Viridiplantae</taxon>
        <taxon>Streptophyta</taxon>
        <taxon>Embryophyta</taxon>
        <taxon>Tracheophyta</taxon>
        <taxon>Spermatophyta</taxon>
        <taxon>Magnoliopsida</taxon>
        <taxon>eudicotyledons</taxon>
        <taxon>Gunneridae</taxon>
        <taxon>Pentapetalae</taxon>
        <taxon>Caryophyllales</taxon>
        <taxon>Cactineae</taxon>
        <taxon>Cactaceae</taxon>
        <taxon>Opuntioideae</taxon>
        <taxon>Opuntia</taxon>
    </lineage>
</organism>